<feature type="chain" id="PRO_5039213785" evidence="3">
    <location>
        <begin position="28"/>
        <end position="1321"/>
    </location>
</feature>
<feature type="compositionally biased region" description="Polar residues" evidence="2">
    <location>
        <begin position="1098"/>
        <end position="1115"/>
    </location>
</feature>
<evidence type="ECO:0000313" key="6">
    <source>
        <dbReference type="Proteomes" id="UP000824165"/>
    </source>
</evidence>
<reference evidence="5" key="1">
    <citation type="submission" date="2020-10" db="EMBL/GenBank/DDBJ databases">
        <authorList>
            <person name="Gilroy R."/>
        </authorList>
    </citation>
    <scope>NUCLEOTIDE SEQUENCE</scope>
    <source>
        <strain evidence="5">CHK181-108</strain>
    </source>
</reference>
<dbReference type="InterPro" id="IPR051465">
    <property type="entry name" value="Cell_Envelope_Struct_Comp"/>
</dbReference>
<comment type="caution">
    <text evidence="5">The sequence shown here is derived from an EMBL/GenBank/DDBJ whole genome shotgun (WGS) entry which is preliminary data.</text>
</comment>
<evidence type="ECO:0000259" key="4">
    <source>
        <dbReference type="PROSITE" id="PS51272"/>
    </source>
</evidence>
<sequence>MKLKRLAAAILTVFMLMNLAAVMPAMAMTVNVGSGYEFVDTAYSPKKDIYVAVARNSGGTAKIYYSNGGETWQEAERTADSKTFDMRANIQPNSQQRVVWWPKEQVFVTFHIVPNAEKLLCSEDGKTWTEFSRTGTNYLYAVSGDGQQLAVMRHVLIALDSLEEGNMSALPTVDIRGLGNDSSGAGMMAVGVSDTAPYIYAVFRQKGNGMRIAAQPIVPTPEPTEEAQLAEAETAEEAVEEIAEPTAEPVEATTEPTAEPTVEPVEATAEPAEATVEPTAEPTAEPVEETAEPVEETAEPVEATAEPTAEPVEETAEPELMTAEAEAEPKMAGAELMAETTDYTKYATTDVAYNFTQDPIDAIWSKPMAGWFVINGAELTFVKPERTTAKPTATAKGATELSMSDGGKASGEKFTAAGTNSDTVIVGTESGKLYAAAASENIMDEGSLAWSRVEPGADVETEINERVKSISEINDNAFFFATNTGLYTAARESDGSWRYHDIAKSNIIADSDTSKTRIEVPEEGSTSVTLTPESRTWAGYQSQNTITGISIDNAEMPQGVNAEVSGGSVNVTVESTADPEADNNIDVTVTTASSQAYSFEITVVSPAQPDVTGYDEMAIPQRGTAAKEYQYSAVIMGTDGLPMETREARMEVIEVPEGVEFDPATGIFTVTEDAKAGTVLLHIYPGDTTENPTIKEITLSESHSVRAEITLGPAELQIPDDAALNQEYTATFYSQIDEVMIHESPVWTVEIPEGSEAGGISMDDGKLSVPSNATAGKIIIRAVSSDNPEIYAEKEVELTYTDKRKATEDLSPITFDTSKPLEDDLTFITTGAEFGSTITYKSSDENILKPDGTLIRPSREDGSVILTATSTLGSGRAEKQWEFKVTKADDLSANGDLSDGTTAGWTPEDGAQLEVTSEEDNNILNVTGGGVYQTFEFTNESSYGFEARVRAAAGSTITLLSEAGGKIAEITADGDWQELKGSVTFKRQSDNFEDKVYIRYSTASRSGDFSVDYLKAYEITLELSKVQNAVNKATYSKTQADIDAAEKLLEEFYDLPIKDEMQETLDDIEPVNSGSGSGGGGGGSSSGGGGGGGGVSRPPSTVDTITGPNNISTPSKGEDDYEDELDTYLLHFKDMKNHWAREDVEYMAELGIIQGKEEDKFMPDDKITRAEFAVLITRTLGLSETPYENSFFDVVADDWYSGYVQTVRSNNFMNGYDGLFNPDSNITREEIAKVIVAAYNSRTNTALETGKSIYFNDIDMISSWAWDYVAEAAELGFVNGMTEELFMPKETATRAQAATMLRRVYDTLNPTSTGDSESEAA</sequence>
<feature type="signal peptide" evidence="3">
    <location>
        <begin position="1"/>
        <end position="27"/>
    </location>
</feature>
<dbReference type="Proteomes" id="UP000824165">
    <property type="component" value="Unassembled WGS sequence"/>
</dbReference>
<dbReference type="InterPro" id="IPR046780">
    <property type="entry name" value="aBig_2"/>
</dbReference>
<dbReference type="PANTHER" id="PTHR43308:SF5">
    <property type="entry name" value="S-LAYER PROTEIN _ PEPTIDOGLYCAN ENDO-BETA-N-ACETYLGLUCOSAMINIDASE"/>
    <property type="match status" value="1"/>
</dbReference>
<gene>
    <name evidence="5" type="ORF">IAA60_03290</name>
</gene>
<evidence type="ECO:0000256" key="2">
    <source>
        <dbReference type="SAM" id="MobiDB-lite"/>
    </source>
</evidence>
<dbReference type="Pfam" id="PF20578">
    <property type="entry name" value="aBig_2"/>
    <property type="match status" value="1"/>
</dbReference>
<dbReference type="Pfam" id="PF00395">
    <property type="entry name" value="SLH"/>
    <property type="match status" value="3"/>
</dbReference>
<feature type="compositionally biased region" description="Low complexity" evidence="2">
    <location>
        <begin position="300"/>
        <end position="310"/>
    </location>
</feature>
<feature type="compositionally biased region" description="Acidic residues" evidence="2">
    <location>
        <begin position="286"/>
        <end position="299"/>
    </location>
</feature>
<feature type="compositionally biased region" description="Gly residues" evidence="2">
    <location>
        <begin position="1075"/>
        <end position="1095"/>
    </location>
</feature>
<proteinExistence type="predicted"/>
<dbReference type="InterPro" id="IPR001119">
    <property type="entry name" value="SLH_dom"/>
</dbReference>
<dbReference type="EMBL" id="DVLU01000028">
    <property type="protein sequence ID" value="HIT84913.1"/>
    <property type="molecule type" value="Genomic_DNA"/>
</dbReference>
<keyword evidence="1" id="KW-0677">Repeat</keyword>
<keyword evidence="3" id="KW-0732">Signal</keyword>
<evidence type="ECO:0000256" key="3">
    <source>
        <dbReference type="SAM" id="SignalP"/>
    </source>
</evidence>
<feature type="region of interest" description="Disordered" evidence="2">
    <location>
        <begin position="231"/>
        <end position="317"/>
    </location>
</feature>
<organism evidence="5 6">
    <name type="scientific">Candidatus Ornithomonoglobus intestinigallinarum</name>
    <dbReference type="NCBI Taxonomy" id="2840894"/>
    <lineage>
        <taxon>Bacteria</taxon>
        <taxon>Bacillati</taxon>
        <taxon>Bacillota</taxon>
        <taxon>Clostridia</taxon>
        <taxon>Candidatus Ornithomonoglobus</taxon>
    </lineage>
</organism>
<feature type="domain" description="SLH" evidence="4">
    <location>
        <begin position="1252"/>
        <end position="1315"/>
    </location>
</feature>
<feature type="domain" description="SLH" evidence="4">
    <location>
        <begin position="1127"/>
        <end position="1190"/>
    </location>
</feature>
<feature type="region of interest" description="Disordered" evidence="2">
    <location>
        <begin position="1067"/>
        <end position="1120"/>
    </location>
</feature>
<dbReference type="SUPFAM" id="SSF50939">
    <property type="entry name" value="Sialidases"/>
    <property type="match status" value="1"/>
</dbReference>
<evidence type="ECO:0000313" key="5">
    <source>
        <dbReference type="EMBL" id="HIT84913.1"/>
    </source>
</evidence>
<dbReference type="PROSITE" id="PS51272">
    <property type="entry name" value="SLH"/>
    <property type="match status" value="3"/>
</dbReference>
<dbReference type="PANTHER" id="PTHR43308">
    <property type="entry name" value="OUTER MEMBRANE PROTEIN ALPHA-RELATED"/>
    <property type="match status" value="1"/>
</dbReference>
<feature type="domain" description="SLH" evidence="4">
    <location>
        <begin position="1191"/>
        <end position="1249"/>
    </location>
</feature>
<protein>
    <submittedName>
        <fullName evidence="5">S-layer homology domain-containing protein</fullName>
    </submittedName>
</protein>
<accession>A0A9D1H299</accession>
<feature type="compositionally biased region" description="Acidic residues" evidence="2">
    <location>
        <begin position="233"/>
        <end position="243"/>
    </location>
</feature>
<name>A0A9D1H299_9FIRM</name>
<evidence type="ECO:0000256" key="1">
    <source>
        <dbReference type="ARBA" id="ARBA00022737"/>
    </source>
</evidence>
<dbReference type="InterPro" id="IPR036278">
    <property type="entry name" value="Sialidase_sf"/>
</dbReference>
<dbReference type="Gene3D" id="2.60.120.260">
    <property type="entry name" value="Galactose-binding domain-like"/>
    <property type="match status" value="1"/>
</dbReference>
<feature type="compositionally biased region" description="Low complexity" evidence="2">
    <location>
        <begin position="244"/>
        <end position="285"/>
    </location>
</feature>
<reference evidence="5" key="2">
    <citation type="journal article" date="2021" name="PeerJ">
        <title>Extensive microbial diversity within the chicken gut microbiome revealed by metagenomics and culture.</title>
        <authorList>
            <person name="Gilroy R."/>
            <person name="Ravi A."/>
            <person name="Getino M."/>
            <person name="Pursley I."/>
            <person name="Horton D.L."/>
            <person name="Alikhan N.F."/>
            <person name="Baker D."/>
            <person name="Gharbi K."/>
            <person name="Hall N."/>
            <person name="Watson M."/>
            <person name="Adriaenssens E.M."/>
            <person name="Foster-Nyarko E."/>
            <person name="Jarju S."/>
            <person name="Secka A."/>
            <person name="Antonio M."/>
            <person name="Oren A."/>
            <person name="Chaudhuri R.R."/>
            <person name="La Ragione R."/>
            <person name="Hildebrand F."/>
            <person name="Pallen M.J."/>
        </authorList>
    </citation>
    <scope>NUCLEOTIDE SEQUENCE</scope>
    <source>
        <strain evidence="5">CHK181-108</strain>
    </source>
</reference>